<proteinExistence type="predicted"/>
<sequence>MAVADDRVVHLDLDGRRAFAGRAYVGDQPLPIERDSVVDHQEVLAVVPIEHDLRWFGAEGDVDGVPGQVADEIGFGTDRDYL</sequence>
<evidence type="ECO:0000313" key="1">
    <source>
        <dbReference type="EMBL" id="GAA1565473.1"/>
    </source>
</evidence>
<protein>
    <submittedName>
        <fullName evidence="1">Uncharacterized protein</fullName>
    </submittedName>
</protein>
<keyword evidence="2" id="KW-1185">Reference proteome</keyword>
<accession>A0ABN2CVX7</accession>
<organism evidence="1 2">
    <name type="scientific">Kribbella karoonensis</name>
    <dbReference type="NCBI Taxonomy" id="324851"/>
    <lineage>
        <taxon>Bacteria</taxon>
        <taxon>Bacillati</taxon>
        <taxon>Actinomycetota</taxon>
        <taxon>Actinomycetes</taxon>
        <taxon>Propionibacteriales</taxon>
        <taxon>Kribbellaceae</taxon>
        <taxon>Kribbella</taxon>
    </lineage>
</organism>
<reference evidence="1 2" key="1">
    <citation type="journal article" date="2019" name="Int. J. Syst. Evol. Microbiol.">
        <title>The Global Catalogue of Microorganisms (GCM) 10K type strain sequencing project: providing services to taxonomists for standard genome sequencing and annotation.</title>
        <authorList>
            <consortium name="The Broad Institute Genomics Platform"/>
            <consortium name="The Broad Institute Genome Sequencing Center for Infectious Disease"/>
            <person name="Wu L."/>
            <person name="Ma J."/>
        </authorList>
    </citation>
    <scope>NUCLEOTIDE SEQUENCE [LARGE SCALE GENOMIC DNA]</scope>
    <source>
        <strain evidence="1 2">JCM 14304</strain>
    </source>
</reference>
<evidence type="ECO:0000313" key="2">
    <source>
        <dbReference type="Proteomes" id="UP001500190"/>
    </source>
</evidence>
<comment type="caution">
    <text evidence="1">The sequence shown here is derived from an EMBL/GenBank/DDBJ whole genome shotgun (WGS) entry which is preliminary data.</text>
</comment>
<dbReference type="Proteomes" id="UP001500190">
    <property type="component" value="Unassembled WGS sequence"/>
</dbReference>
<name>A0ABN2CVX7_9ACTN</name>
<gene>
    <name evidence="1" type="ORF">GCM10009742_03440</name>
</gene>
<dbReference type="EMBL" id="BAAAND010000001">
    <property type="protein sequence ID" value="GAA1565473.1"/>
    <property type="molecule type" value="Genomic_DNA"/>
</dbReference>